<dbReference type="PROSITE" id="PS00061">
    <property type="entry name" value="ADH_SHORT"/>
    <property type="match status" value="1"/>
</dbReference>
<dbReference type="Proteomes" id="UP001156627">
    <property type="component" value="Unassembled WGS sequence"/>
</dbReference>
<dbReference type="InterPro" id="IPR002347">
    <property type="entry name" value="SDR_fam"/>
</dbReference>
<dbReference type="SUPFAM" id="SSF51735">
    <property type="entry name" value="NAD(P)-binding Rossmann-fold domains"/>
    <property type="match status" value="1"/>
</dbReference>
<organism evidence="4 5">
    <name type="scientific">Dyella flagellata</name>
    <dbReference type="NCBI Taxonomy" id="1867833"/>
    <lineage>
        <taxon>Bacteria</taxon>
        <taxon>Pseudomonadati</taxon>
        <taxon>Pseudomonadota</taxon>
        <taxon>Gammaproteobacteria</taxon>
        <taxon>Lysobacterales</taxon>
        <taxon>Rhodanobacteraceae</taxon>
        <taxon>Dyella</taxon>
    </lineage>
</organism>
<evidence type="ECO:0000256" key="3">
    <source>
        <dbReference type="RuleBase" id="RU000363"/>
    </source>
</evidence>
<evidence type="ECO:0000313" key="4">
    <source>
        <dbReference type="EMBL" id="GLQ89762.1"/>
    </source>
</evidence>
<accession>A0ABQ5XFP4</accession>
<dbReference type="Pfam" id="PF00106">
    <property type="entry name" value="adh_short"/>
    <property type="match status" value="1"/>
</dbReference>
<protein>
    <submittedName>
        <fullName evidence="4">Short-chain dehydrogenase/reductase</fullName>
    </submittedName>
</protein>
<dbReference type="PRINTS" id="PR00081">
    <property type="entry name" value="GDHRDH"/>
</dbReference>
<evidence type="ECO:0000256" key="2">
    <source>
        <dbReference type="ARBA" id="ARBA00023002"/>
    </source>
</evidence>
<comment type="caution">
    <text evidence="4">The sequence shown here is derived from an EMBL/GenBank/DDBJ whole genome shotgun (WGS) entry which is preliminary data.</text>
</comment>
<sequence>MSTVTSPVVLVTGASSGIGQAAATLFAERGWRVAATMRKPSDGTPLAALPKVTVLPLDVTDPASVDTAVAATLDRFGRIDVLVNNAGYGLFGPFETATDEQIRRQFATNVDGIFAVTRAVLPTMRRQGCGSIINVASLGGLITLPFLSLYNATKFAVVGFTESLSFELAPLGIRAKYVAPGGVATDFAGRSLARTFHDNEHAYSDSLSKVMTAMTIRRDNYSTAASIAEVIFTAATDGTNQVMYLAGADAERSFALRQSLSEAERLAAVRQHSGL</sequence>
<dbReference type="InterPro" id="IPR051911">
    <property type="entry name" value="SDR_oxidoreductase"/>
</dbReference>
<dbReference type="PANTHER" id="PTHR43976">
    <property type="entry name" value="SHORT CHAIN DEHYDROGENASE"/>
    <property type="match status" value="1"/>
</dbReference>
<dbReference type="PRINTS" id="PR00080">
    <property type="entry name" value="SDRFAMILY"/>
</dbReference>
<dbReference type="InterPro" id="IPR020904">
    <property type="entry name" value="Sc_DH/Rdtase_CS"/>
</dbReference>
<dbReference type="Gene3D" id="3.40.50.720">
    <property type="entry name" value="NAD(P)-binding Rossmann-like Domain"/>
    <property type="match status" value="1"/>
</dbReference>
<proteinExistence type="inferred from homology"/>
<keyword evidence="5" id="KW-1185">Reference proteome</keyword>
<keyword evidence="2" id="KW-0560">Oxidoreductase</keyword>
<dbReference type="InterPro" id="IPR036291">
    <property type="entry name" value="NAD(P)-bd_dom_sf"/>
</dbReference>
<evidence type="ECO:0000313" key="5">
    <source>
        <dbReference type="Proteomes" id="UP001156627"/>
    </source>
</evidence>
<name>A0ABQ5XFP4_9GAMM</name>
<reference evidence="5" key="1">
    <citation type="journal article" date="2019" name="Int. J. Syst. Evol. Microbiol.">
        <title>The Global Catalogue of Microorganisms (GCM) 10K type strain sequencing project: providing services to taxonomists for standard genome sequencing and annotation.</title>
        <authorList>
            <consortium name="The Broad Institute Genomics Platform"/>
            <consortium name="The Broad Institute Genome Sequencing Center for Infectious Disease"/>
            <person name="Wu L."/>
            <person name="Ma J."/>
        </authorList>
    </citation>
    <scope>NUCLEOTIDE SEQUENCE [LARGE SCALE GENOMIC DNA]</scope>
    <source>
        <strain evidence="5">NBRC 111981</strain>
    </source>
</reference>
<dbReference type="EMBL" id="BSOA01000043">
    <property type="protein sequence ID" value="GLQ89762.1"/>
    <property type="molecule type" value="Genomic_DNA"/>
</dbReference>
<dbReference type="CDD" id="cd05374">
    <property type="entry name" value="17beta-HSD-like_SDR_c"/>
    <property type="match status" value="1"/>
</dbReference>
<gene>
    <name evidence="4" type="ORF">GCM10007898_33370</name>
</gene>
<dbReference type="RefSeq" id="WP_284333199.1">
    <property type="nucleotide sequence ID" value="NZ_BSOA01000043.1"/>
</dbReference>
<dbReference type="PANTHER" id="PTHR43976:SF16">
    <property type="entry name" value="SHORT-CHAIN DEHYDROGENASE_REDUCTASE FAMILY PROTEIN"/>
    <property type="match status" value="1"/>
</dbReference>
<comment type="similarity">
    <text evidence="1 3">Belongs to the short-chain dehydrogenases/reductases (SDR) family.</text>
</comment>
<evidence type="ECO:0000256" key="1">
    <source>
        <dbReference type="ARBA" id="ARBA00006484"/>
    </source>
</evidence>